<proteinExistence type="predicted"/>
<evidence type="ECO:0000313" key="2">
    <source>
        <dbReference type="Proteomes" id="UP001497382"/>
    </source>
</evidence>
<dbReference type="Proteomes" id="UP001497382">
    <property type="component" value="Unassembled WGS sequence"/>
</dbReference>
<sequence>MYSTFYINRSQKKCLHFMEIHRQKVLYVLQKLIRESTSHFCKNRLEKYPMFYGNR</sequence>
<evidence type="ECO:0000313" key="1">
    <source>
        <dbReference type="EMBL" id="CAL1300549.1"/>
    </source>
</evidence>
<reference evidence="1 2" key="1">
    <citation type="submission" date="2024-04" db="EMBL/GenBank/DDBJ databases">
        <authorList>
            <person name="Rising A."/>
            <person name="Reimegard J."/>
            <person name="Sonavane S."/>
            <person name="Akerstrom W."/>
            <person name="Nylinder S."/>
            <person name="Hedman E."/>
            <person name="Kallberg Y."/>
        </authorList>
    </citation>
    <scope>NUCLEOTIDE SEQUENCE [LARGE SCALE GENOMIC DNA]</scope>
</reference>
<keyword evidence="2" id="KW-1185">Reference proteome</keyword>
<accession>A0AAV2BXG7</accession>
<feature type="non-terminal residue" evidence="1">
    <location>
        <position position="55"/>
    </location>
</feature>
<comment type="caution">
    <text evidence="1">The sequence shown here is derived from an EMBL/GenBank/DDBJ whole genome shotgun (WGS) entry which is preliminary data.</text>
</comment>
<dbReference type="EMBL" id="CAXIEN010000563">
    <property type="protein sequence ID" value="CAL1300549.1"/>
    <property type="molecule type" value="Genomic_DNA"/>
</dbReference>
<organism evidence="1 2">
    <name type="scientific">Larinioides sclopetarius</name>
    <dbReference type="NCBI Taxonomy" id="280406"/>
    <lineage>
        <taxon>Eukaryota</taxon>
        <taxon>Metazoa</taxon>
        <taxon>Ecdysozoa</taxon>
        <taxon>Arthropoda</taxon>
        <taxon>Chelicerata</taxon>
        <taxon>Arachnida</taxon>
        <taxon>Araneae</taxon>
        <taxon>Araneomorphae</taxon>
        <taxon>Entelegynae</taxon>
        <taxon>Araneoidea</taxon>
        <taxon>Araneidae</taxon>
        <taxon>Larinioides</taxon>
    </lineage>
</organism>
<dbReference type="AlphaFoldDB" id="A0AAV2BXG7"/>
<protein>
    <submittedName>
        <fullName evidence="1">Uncharacterized protein</fullName>
    </submittedName>
</protein>
<gene>
    <name evidence="1" type="ORF">LARSCL_LOCUS22006</name>
</gene>
<name>A0AAV2BXG7_9ARAC</name>